<protein>
    <recommendedName>
        <fullName evidence="6">Zn(2)-C6 fungal-type domain-containing protein</fullName>
    </recommendedName>
</protein>
<feature type="domain" description="Zn(2)-C6 fungal-type" evidence="6">
    <location>
        <begin position="1636"/>
        <end position="1664"/>
    </location>
</feature>
<dbReference type="GO" id="GO:0005774">
    <property type="term" value="C:vacuolar membrane"/>
    <property type="evidence" value="ECO:0007669"/>
    <property type="project" value="TreeGrafter"/>
</dbReference>
<dbReference type="PROSITE" id="PS00678">
    <property type="entry name" value="WD_REPEATS_1"/>
    <property type="match status" value="1"/>
</dbReference>
<comment type="caution">
    <text evidence="7">The sequence shown here is derived from an EMBL/GenBank/DDBJ whole genome shotgun (WGS) entry which is preliminary data.</text>
</comment>
<dbReference type="InterPro" id="IPR019775">
    <property type="entry name" value="WD40_repeat_CS"/>
</dbReference>
<dbReference type="InterPro" id="IPR001138">
    <property type="entry name" value="Zn2Cys6_DnaBD"/>
</dbReference>
<dbReference type="SMART" id="SM00066">
    <property type="entry name" value="GAL4"/>
    <property type="match status" value="1"/>
</dbReference>
<evidence type="ECO:0000256" key="4">
    <source>
        <dbReference type="PROSITE-ProRule" id="PRU00221"/>
    </source>
</evidence>
<dbReference type="GO" id="GO:0035591">
    <property type="term" value="F:signaling adaptor activity"/>
    <property type="evidence" value="ECO:0007669"/>
    <property type="project" value="TreeGrafter"/>
</dbReference>
<dbReference type="PROSITE" id="PS50082">
    <property type="entry name" value="WD_REPEATS_2"/>
    <property type="match status" value="2"/>
</dbReference>
<accession>A0A162W809</accession>
<dbReference type="InterPro" id="IPR036322">
    <property type="entry name" value="WD40_repeat_dom_sf"/>
</dbReference>
<dbReference type="Gene3D" id="2.130.10.10">
    <property type="entry name" value="YVTN repeat-like/Quinoprotein amine dehydrogenase"/>
    <property type="match status" value="1"/>
</dbReference>
<feature type="compositionally biased region" description="Basic residues" evidence="5">
    <location>
        <begin position="1599"/>
        <end position="1609"/>
    </location>
</feature>
<reference evidence="7 8" key="1">
    <citation type="journal article" date="2016" name="Sci. Rep.">
        <title>Draft genome sequencing and secretome analysis of fungal phytopathogen Ascochyta rabiei provides insight into the necrotrophic effector repertoire.</title>
        <authorList>
            <person name="Verma S."/>
            <person name="Gazara R.K."/>
            <person name="Nizam S."/>
            <person name="Parween S."/>
            <person name="Chattopadhyay D."/>
            <person name="Verma P.K."/>
        </authorList>
    </citation>
    <scope>NUCLEOTIDE SEQUENCE [LARGE SCALE GENOMIC DNA]</scope>
    <source>
        <strain evidence="7 8">ArDII</strain>
    </source>
</reference>
<dbReference type="SUPFAM" id="SSF50978">
    <property type="entry name" value="WD40 repeat-like"/>
    <property type="match status" value="1"/>
</dbReference>
<feature type="compositionally biased region" description="Polar residues" evidence="5">
    <location>
        <begin position="1034"/>
        <end position="1043"/>
    </location>
</feature>
<sequence length="2372" mass="262792">MAAAAGPATAYESSTFDRDVSIAVDDDIGAASISPAGRDVVLASRTGLRILDLDNLYTPPRFIANQSSWDVADVQWSPFAARAEWIASTRNQLALVYNLSMSHNSKKAPIEYTLRAHDRAITDINFSAHHPDLLATCGIDSFVFVHDLRSQRPPLKLADFTAGATQVKWNRQNDKIIASAHDKHLHIWDVRKGATPLATIAAHNTKIYGIDWNRSDPAKILTCSLDSTIKLWDHVGKTAATNTPRRIIHTHYPIWRARHTPFPHGLIAMPQRGNSSLWLYKHVNDSDRETFTNEAVHEFRGHEPNAQVREFLWRVRGTDDHLDDREFQLVSWGTDRRLHLHRVSSELLNKSVCFRTGEPRLEAPNLMRRGAAYVTYRDGPIPTQTTNAQGEILPPRVPPKGNLSTLLQNYSLSNDVFSSRHAGDIRSQTVAELQPTRETMTAIPIRRNKTRVATQIMWMDGVRFGGQNDKIEEALDRLEDQNRADRLPSQEQVDIGAEISQVGSKYTKLDFEVIDIPNRTLTVAFNGPWGDYDQTVDEVKLVFLRLTIKFPANYPKAVDLETDVGSIRATTPLDIEFEKTTASIPKANQDALTERMSQIAQTCANQEREALEPILSYALGERGFEDSLDLPDDNHLSDELDNLPGGESSSEDDENEGEFTNDVMQSSHTNANVPLPVQCSVRFSASGSLVVARVPLIRMPPLLTASPFRLNNRHGPAKDDIFDSFGRFATQRTGNSNGASSPGSSEASWESSSSPSSASGSEPVVEAHLGTFQPPMAWQKAGAQFQSRNSLPSSTGAGKPAARNRFIVSILSTAVDDLVPSKRSLAEKYRIFGPGPEVCEHNAEVAKKCGLDDLSDIWMLCKLILNNEVPLGILSQQHRREQVVILARRALVRIKRKDSGLDLQFDEADAVTNPSLTGRIKWGNHAIVSWLIPALFDHFERLADTQMLAMLSCIFAEPAACEGVTSAMAKTRQSHLPMSMTAPAFSLDYFASSEIAWSLFNPIISIPSTPSHSRFATPVNEFGWQKLAKDSGTYGSHSSSNGPWGSDTIASDPITPYSTGNTPPAIPRASVVRNAHTTNHTLYSTSPEQSHSTIKRASTANFASAVAALSRPFANAMSASPPVRSRTDDLSTSAPTSGVTWGTTTFYGSDLQDRSTLAPVRTKHHKHTSFAETERVEVDDLYNSDVEDGKLPNCSAFAYDGASEHRPFVTKMDDGSSDPRGRIKVTLKNQDQFDDESCLSRPLLDMSKDWLYRAWREQYAEMLSGWELVSTRAEVLKFNGLVSYFPAESSRSSSKAGSLHLALRKGGVDRGENATSKHRSVTSTMLMPPSPAPEPRSPAASAQQFSFNPEAMAFEPGQSAFTHHEDLTARNDISIDSERYLRLSIPIPTPSKEFDENIAGLGTSPGRISLHPRQQRPGRPSLSRGTSNVSRSSLIMGGRAPSIDPANAIPKPAASEPVYSCSICWIKVSGRFRLCPSCGHVAHFDCIDDEMGVEEGECVVGCGCGCGFEVEDERTRMEAYIDEVRAATASGVTWEDGEAWMRSLPQDSELATPSAFSENSMFDGFNWGRGVSKIAGAGNDKRKDKSNGRGTPSPTPTATKKKKGKKKVRASGFRDAPIASEGNGVIKKKQSKSRDGCVTCKTKRLKCDEAKPSCKQCKRRNVSCEGYKRDFKWRPFEEPSCIGKRRNKARKDSSSSTALSTQPCSSYKETLCDRYHGYADTNTNVHYTPPYSATFDPYDQLSATTISHAPVAPVGGMYTTPTLSPYLVTSQSISPVDAVTPFFQESRSLYEDDSMPTEQSEATAPSSVTVGYSPRLLDLPSTGTYQCAPLEEHLSYRNWVEAIYQPTDCAPLHEPGENDNKKVPRNSYYIQGSWLLRYLSPTALGRASFFTGFQDHSTLAQPQQAITSADTISKSFHYNRCGVSSVEDGLPENPWRALIWPLARECSALYHAIAFMTYFHQSSQSSHVRTQGINHLRTAIKALKEGTHGMRLDAAVATKLVLAFAESWDVHISTGTDHIRDARVSLDQALMQHRHVPKQGKEWTRLKFLCDTWIYMDVVARLTLADDDGESDDVDNIYDGIHPADHTELSLDPFMGLAHSLFLIIGRVATFIRKVRRTNGRSSNLIAQAMDLKSQLEDWTPPPYIETSENERTNPKDSIRAATAYQYATLLYLHQSVPSIPSPSALVLAKRALCELAAVEPSSRSCIIHVYPLMMAGCEMIEEEDRAWVVQRWKLLSSRTKLGIVEKLYTVTKELWARRDAYAERDNILEAKRKYAASLSRPLEPDLNPFIGHKGEDKNVCWFGSISKRRASNSLLSSSTPVAYPFEQHTKEHVSTLSEETEILDPEYTVEGHLHWSGVMQDWNWEGRNLKI</sequence>
<dbReference type="STRING" id="5454.A0A162W809"/>
<keyword evidence="8" id="KW-1185">Reference proteome</keyword>
<feature type="compositionally biased region" description="Low complexity" evidence="5">
    <location>
        <begin position="736"/>
        <end position="763"/>
    </location>
</feature>
<evidence type="ECO:0000256" key="3">
    <source>
        <dbReference type="ARBA" id="ARBA00023242"/>
    </source>
</evidence>
<dbReference type="InterPro" id="IPR015943">
    <property type="entry name" value="WD40/YVTN_repeat-like_dom_sf"/>
</dbReference>
<feature type="repeat" description="WD" evidence="4">
    <location>
        <begin position="157"/>
        <end position="198"/>
    </location>
</feature>
<keyword evidence="1 4" id="KW-0853">WD repeat</keyword>
<dbReference type="GO" id="GO:0000981">
    <property type="term" value="F:DNA-binding transcription factor activity, RNA polymerase II-specific"/>
    <property type="evidence" value="ECO:0007669"/>
    <property type="project" value="InterPro"/>
</dbReference>
<name>A0A162W809_DIDRA</name>
<organism evidence="7 8">
    <name type="scientific">Didymella rabiei</name>
    <name type="common">Chickpea ascochyta blight fungus</name>
    <name type="synonym">Mycosphaerella rabiei</name>
    <dbReference type="NCBI Taxonomy" id="5454"/>
    <lineage>
        <taxon>Eukaryota</taxon>
        <taxon>Fungi</taxon>
        <taxon>Dikarya</taxon>
        <taxon>Ascomycota</taxon>
        <taxon>Pezizomycotina</taxon>
        <taxon>Dothideomycetes</taxon>
        <taxon>Pleosporomycetidae</taxon>
        <taxon>Pleosporales</taxon>
        <taxon>Pleosporineae</taxon>
        <taxon>Didymellaceae</taxon>
        <taxon>Ascochyta</taxon>
    </lineage>
</organism>
<feature type="region of interest" description="Disordered" evidence="5">
    <location>
        <begin position="1401"/>
        <end position="1444"/>
    </location>
</feature>
<dbReference type="InterPro" id="IPR036864">
    <property type="entry name" value="Zn2-C6_fun-type_DNA-bd_sf"/>
</dbReference>
<dbReference type="PANTHER" id="PTHR46170">
    <property type="entry name" value="GATOR COMPLEX PROTEIN WDR59"/>
    <property type="match status" value="1"/>
</dbReference>
<dbReference type="CDD" id="cd00067">
    <property type="entry name" value="GAL4"/>
    <property type="match status" value="1"/>
</dbReference>
<dbReference type="PROSITE" id="PS50048">
    <property type="entry name" value="ZN2_CY6_FUNGAL_2"/>
    <property type="match status" value="1"/>
</dbReference>
<dbReference type="InterPro" id="IPR049567">
    <property type="entry name" value="WDR59-like"/>
</dbReference>
<feature type="region of interest" description="Disordered" evidence="5">
    <location>
        <begin position="729"/>
        <end position="764"/>
    </location>
</feature>
<dbReference type="GO" id="GO:0008270">
    <property type="term" value="F:zinc ion binding"/>
    <property type="evidence" value="ECO:0007669"/>
    <property type="project" value="InterPro"/>
</dbReference>
<evidence type="ECO:0000313" key="8">
    <source>
        <dbReference type="Proteomes" id="UP000076837"/>
    </source>
</evidence>
<feature type="region of interest" description="Disordered" evidence="5">
    <location>
        <begin position="1305"/>
        <end position="1342"/>
    </location>
</feature>
<dbReference type="GO" id="GO:1904263">
    <property type="term" value="P:positive regulation of TORC1 signaling"/>
    <property type="evidence" value="ECO:0007669"/>
    <property type="project" value="TreeGrafter"/>
</dbReference>
<feature type="region of interest" description="Disordered" evidence="5">
    <location>
        <begin position="628"/>
        <end position="658"/>
    </location>
</feature>
<dbReference type="PANTHER" id="PTHR46170:SF1">
    <property type="entry name" value="GATOR COMPLEX PROTEIN WDR59"/>
    <property type="match status" value="1"/>
</dbReference>
<dbReference type="GO" id="GO:0034198">
    <property type="term" value="P:cellular response to amino acid starvation"/>
    <property type="evidence" value="ECO:0007669"/>
    <property type="project" value="TreeGrafter"/>
</dbReference>
<dbReference type="PROSITE" id="PS00463">
    <property type="entry name" value="ZN2_CY6_FUNGAL_1"/>
    <property type="match status" value="1"/>
</dbReference>
<dbReference type="InterPro" id="IPR049566">
    <property type="entry name" value="WDR59_RTC1-like_RING_Znf"/>
</dbReference>
<feature type="region of interest" description="Disordered" evidence="5">
    <location>
        <begin position="1576"/>
        <end position="1628"/>
    </location>
</feature>
<gene>
    <name evidence="7" type="ORF">ST47_g10139</name>
</gene>
<dbReference type="SUPFAM" id="SSF57701">
    <property type="entry name" value="Zn2/Cys6 DNA-binding domain"/>
    <property type="match status" value="1"/>
</dbReference>
<keyword evidence="2" id="KW-0677">Repeat</keyword>
<dbReference type="Pfam" id="PF11951">
    <property type="entry name" value="Fungal_trans_2"/>
    <property type="match status" value="1"/>
</dbReference>
<proteinExistence type="predicted"/>
<feature type="region of interest" description="Disordered" evidence="5">
    <location>
        <begin position="1034"/>
        <end position="1064"/>
    </location>
</feature>
<keyword evidence="3" id="KW-0539">Nucleus</keyword>
<dbReference type="InterPro" id="IPR021858">
    <property type="entry name" value="Fun_TF"/>
</dbReference>
<dbReference type="GO" id="GO:0035859">
    <property type="term" value="C:Seh1-associated complex"/>
    <property type="evidence" value="ECO:0007669"/>
    <property type="project" value="TreeGrafter"/>
</dbReference>
<dbReference type="Pfam" id="PF00172">
    <property type="entry name" value="Zn_clus"/>
    <property type="match status" value="1"/>
</dbReference>
<dbReference type="PROSITE" id="PS50294">
    <property type="entry name" value="WD_REPEATS_REGION"/>
    <property type="match status" value="1"/>
</dbReference>
<evidence type="ECO:0000259" key="6">
    <source>
        <dbReference type="PROSITE" id="PS50048"/>
    </source>
</evidence>
<dbReference type="SMART" id="SM00320">
    <property type="entry name" value="WD40"/>
    <property type="match status" value="4"/>
</dbReference>
<evidence type="ECO:0000256" key="5">
    <source>
        <dbReference type="SAM" id="MobiDB-lite"/>
    </source>
</evidence>
<dbReference type="Gene3D" id="4.10.240.10">
    <property type="entry name" value="Zn(2)-C6 fungal-type DNA-binding domain"/>
    <property type="match status" value="1"/>
</dbReference>
<dbReference type="Pfam" id="PF17120">
    <property type="entry name" value="zf-RING_16"/>
    <property type="match status" value="1"/>
</dbReference>
<dbReference type="EMBL" id="JYNV01000322">
    <property type="protein sequence ID" value="KZM18860.1"/>
    <property type="molecule type" value="Genomic_DNA"/>
</dbReference>
<feature type="compositionally biased region" description="Acidic residues" evidence="5">
    <location>
        <begin position="649"/>
        <end position="658"/>
    </location>
</feature>
<evidence type="ECO:0000256" key="1">
    <source>
        <dbReference type="ARBA" id="ARBA00022574"/>
    </source>
</evidence>
<dbReference type="Pfam" id="PF00400">
    <property type="entry name" value="WD40"/>
    <property type="match status" value="1"/>
</dbReference>
<feature type="compositionally biased region" description="Polar residues" evidence="5">
    <location>
        <begin position="1588"/>
        <end position="1598"/>
    </location>
</feature>
<evidence type="ECO:0000313" key="7">
    <source>
        <dbReference type="EMBL" id="KZM18860.1"/>
    </source>
</evidence>
<feature type="repeat" description="WD" evidence="4">
    <location>
        <begin position="200"/>
        <end position="233"/>
    </location>
</feature>
<dbReference type="Proteomes" id="UP000076837">
    <property type="component" value="Unassembled WGS sequence"/>
</dbReference>
<feature type="compositionally biased region" description="Polar residues" evidence="5">
    <location>
        <begin position="1423"/>
        <end position="1433"/>
    </location>
</feature>
<dbReference type="InterPro" id="IPR001680">
    <property type="entry name" value="WD40_rpt"/>
</dbReference>
<evidence type="ECO:0000256" key="2">
    <source>
        <dbReference type="ARBA" id="ARBA00022737"/>
    </source>
</evidence>